<dbReference type="GO" id="GO:0005775">
    <property type="term" value="C:vacuolar lumen"/>
    <property type="evidence" value="ECO:0007669"/>
    <property type="project" value="TreeGrafter"/>
</dbReference>
<dbReference type="GO" id="GO:0006660">
    <property type="term" value="P:phosphatidylserine catabolic process"/>
    <property type="evidence" value="ECO:0007669"/>
    <property type="project" value="TreeGrafter"/>
</dbReference>
<evidence type="ECO:0000256" key="6">
    <source>
        <dbReference type="ARBA" id="ARBA00013279"/>
    </source>
</evidence>
<keyword evidence="11" id="KW-0735">Signal-anchor</keyword>
<evidence type="ECO:0000256" key="8">
    <source>
        <dbReference type="ARBA" id="ARBA00022753"/>
    </source>
</evidence>
<evidence type="ECO:0000256" key="2">
    <source>
        <dbReference type="ARBA" id="ARBA00004270"/>
    </source>
</evidence>
<comment type="caution">
    <text evidence="21">The sequence shown here is derived from an EMBL/GenBank/DDBJ whole genome shotgun (WGS) entry which is preliminary data.</text>
</comment>
<dbReference type="PANTHER" id="PTHR47175:SF2">
    <property type="entry name" value="LIPASE ATG15-RELATED"/>
    <property type="match status" value="1"/>
</dbReference>
<dbReference type="Proteomes" id="UP000070133">
    <property type="component" value="Unassembled WGS sequence"/>
</dbReference>
<sequence length="688" mass="76295">MSGEVDEGAVFDHLMRQQHSLRACHVFLPTYLLYSVQRVSLPCFAAVLAFYLLVYCPLHLNMSRQRGRESCASNTSQTYFYRQPRLISMGIAKHRQIWESKLRHIYHHGVQKYPNLHRYVDIKPDAKLHVRTLDGEVEDAPTDLRARATWLNIQRIEDRNKSAIDDLLKHSEYFGRPADLPADAWTVDEIEGPNVTDKSTVLTFAKMAANAYVHSRLDGEWQLVKGGFNYTDDFGWESDGLRGHIFADETNATVVIGLKGTSPAVFDGADTTGNDKLNDNLFGSCCCGQGGQYLWKQVCDCMTSTYTCNSTCLVKSLREKSHYYWAVRDLYHNVTERYPNSSVWLSGHSLGGVVSSMLGLTYGLPTMTFEAFPDAMAAQRLGLPTPPGYKIGSHQARVKTGVYHYGHTADPIYMGTCNGASAFCTLAGYAFQGVCHTGQTCIYDTVGDLGWRVGIGTHKIVNVIKDVLEKYDTVPACEEDTECVDCYNWKFYESNGTETTTSSKTSSTATRTRTETCKTPGWWGCLDETTTTVTSTTSTSSTFTSTCKTPGWFGCKDPVTTTDTNTITTTSAKPGNTITTITTTSTSTSTCKTPGWFGCDDPTTTKTATPKSSSSLPSATSTTTADDCTSREWFGLICVDPSPTTNSASTPTSSHLPTAKRKYCARRHWYGTCKEWRFEDVFDPKWDL</sequence>
<reference evidence="21 22" key="1">
    <citation type="submission" date="2015-07" db="EMBL/GenBank/DDBJ databases">
        <title>Comparative genomics of the Sigatoka disease complex on banana suggests a link between parallel evolutionary changes in Pseudocercospora fijiensis and Pseudocercospora eumusae and increased virulence on the banana host.</title>
        <authorList>
            <person name="Chang T.-C."/>
            <person name="Salvucci A."/>
            <person name="Crous P.W."/>
            <person name="Stergiopoulos I."/>
        </authorList>
    </citation>
    <scope>NUCLEOTIDE SEQUENCE [LARGE SCALE GENOMIC DNA]</scope>
    <source>
        <strain evidence="21 22">CBS 114824</strain>
    </source>
</reference>
<evidence type="ECO:0000256" key="15">
    <source>
        <dbReference type="ARBA" id="ARBA00023136"/>
    </source>
</evidence>
<keyword evidence="13" id="KW-0072">Autophagy</keyword>
<evidence type="ECO:0000256" key="18">
    <source>
        <dbReference type="ARBA" id="ARBA00029828"/>
    </source>
</evidence>
<evidence type="ECO:0000256" key="14">
    <source>
        <dbReference type="ARBA" id="ARBA00023098"/>
    </source>
</evidence>
<dbReference type="GO" id="GO:0034727">
    <property type="term" value="P:piecemeal microautophagy of the nucleus"/>
    <property type="evidence" value="ECO:0007669"/>
    <property type="project" value="TreeGrafter"/>
</dbReference>
<feature type="domain" description="Fungal lipase-type" evidence="20">
    <location>
        <begin position="329"/>
        <end position="360"/>
    </location>
</feature>
<evidence type="ECO:0000313" key="22">
    <source>
        <dbReference type="Proteomes" id="UP000070133"/>
    </source>
</evidence>
<dbReference type="SUPFAM" id="SSF53474">
    <property type="entry name" value="alpha/beta-Hydrolases"/>
    <property type="match status" value="1"/>
</dbReference>
<protein>
    <recommendedName>
        <fullName evidence="6">triacylglycerol lipase</fullName>
        <ecNumber evidence="6">3.1.1.3</ecNumber>
    </recommendedName>
    <alternativeName>
        <fullName evidence="18">Autophagy-related protein 15</fullName>
    </alternativeName>
</protein>
<dbReference type="OrthoDB" id="58570at2759"/>
<comment type="similarity">
    <text evidence="4">Belongs to the AB hydrolase superfamily. Lipase family.</text>
</comment>
<evidence type="ECO:0000256" key="1">
    <source>
        <dbReference type="ARBA" id="ARBA00001024"/>
    </source>
</evidence>
<dbReference type="GO" id="GO:0004806">
    <property type="term" value="F:triacylglycerol lipase activity"/>
    <property type="evidence" value="ECO:0007669"/>
    <property type="project" value="UniProtKB-EC"/>
</dbReference>
<dbReference type="InterPro" id="IPR029058">
    <property type="entry name" value="AB_hydrolase_fold"/>
</dbReference>
<dbReference type="InterPro" id="IPR002921">
    <property type="entry name" value="Fungal_lipase-type"/>
</dbReference>
<dbReference type="GO" id="GO:0034496">
    <property type="term" value="P:multivesicular body membrane disassembly"/>
    <property type="evidence" value="ECO:0007669"/>
    <property type="project" value="TreeGrafter"/>
</dbReference>
<keyword evidence="8" id="KW-0967">Endosome</keyword>
<evidence type="ECO:0000256" key="7">
    <source>
        <dbReference type="ARBA" id="ARBA00022692"/>
    </source>
</evidence>
<keyword evidence="9" id="KW-0378">Hydrolase</keyword>
<dbReference type="Gene3D" id="3.40.50.1820">
    <property type="entry name" value="alpha/beta hydrolase"/>
    <property type="match status" value="1"/>
</dbReference>
<evidence type="ECO:0000256" key="4">
    <source>
        <dbReference type="ARBA" id="ARBA00010701"/>
    </source>
</evidence>
<evidence type="ECO:0000256" key="3">
    <source>
        <dbReference type="ARBA" id="ARBA00004343"/>
    </source>
</evidence>
<evidence type="ECO:0000256" key="13">
    <source>
        <dbReference type="ARBA" id="ARBA00023006"/>
    </source>
</evidence>
<evidence type="ECO:0000256" key="19">
    <source>
        <dbReference type="SAM" id="MobiDB-lite"/>
    </source>
</evidence>
<name>A0A139HAN4_9PEZI</name>
<dbReference type="FunFam" id="3.40.50.1820:FF:000129">
    <property type="entry name" value="Autophagy related lipase Atg15, putative"/>
    <property type="match status" value="1"/>
</dbReference>
<comment type="subunit">
    <text evidence="5">Binds to both phosphatidylinositol (PI) and phosphatidylinositol 3,5-bisphosphate (PIP2).</text>
</comment>
<proteinExistence type="inferred from homology"/>
<keyword evidence="15" id="KW-0472">Membrane</keyword>
<dbReference type="GO" id="GO:0004620">
    <property type="term" value="F:phospholipase activity"/>
    <property type="evidence" value="ECO:0007669"/>
    <property type="project" value="TreeGrafter"/>
</dbReference>
<dbReference type="GO" id="GO:0032585">
    <property type="term" value="C:multivesicular body membrane"/>
    <property type="evidence" value="ECO:0007669"/>
    <property type="project" value="UniProtKB-SubCell"/>
</dbReference>
<dbReference type="AlphaFoldDB" id="A0A139HAN4"/>
<dbReference type="STRING" id="321146.A0A139HAN4"/>
<accession>A0A139HAN4</accession>
<evidence type="ECO:0000256" key="12">
    <source>
        <dbReference type="ARBA" id="ARBA00022989"/>
    </source>
</evidence>
<evidence type="ECO:0000259" key="20">
    <source>
        <dbReference type="Pfam" id="PF01764"/>
    </source>
</evidence>
<comment type="subcellular location">
    <subcellularLocation>
        <location evidence="3">Endosome</location>
        <location evidence="3">Multivesicular body membrane</location>
        <topology evidence="3">Single-pass type II membrane protein</topology>
    </subcellularLocation>
    <subcellularLocation>
        <location evidence="2">Prevacuolar compartment membrane</location>
        <topology evidence="2">Single-pass type II membrane protein</topology>
    </subcellularLocation>
</comment>
<keyword evidence="12" id="KW-1133">Transmembrane helix</keyword>
<keyword evidence="7" id="KW-0812">Transmembrane</keyword>
<keyword evidence="16" id="KW-0325">Glycoprotein</keyword>
<evidence type="ECO:0000256" key="9">
    <source>
        <dbReference type="ARBA" id="ARBA00022801"/>
    </source>
</evidence>
<dbReference type="Pfam" id="PF01764">
    <property type="entry name" value="Lipase_3"/>
    <property type="match status" value="1"/>
</dbReference>
<comment type="catalytic activity">
    <reaction evidence="1">
        <text>a triacylglycerol + H2O = a diacylglycerol + a fatty acid + H(+)</text>
        <dbReference type="Rhea" id="RHEA:12044"/>
        <dbReference type="ChEBI" id="CHEBI:15377"/>
        <dbReference type="ChEBI" id="CHEBI:15378"/>
        <dbReference type="ChEBI" id="CHEBI:17855"/>
        <dbReference type="ChEBI" id="CHEBI:18035"/>
        <dbReference type="ChEBI" id="CHEBI:28868"/>
        <dbReference type="EC" id="3.1.1.3"/>
    </reaction>
</comment>
<organism evidence="21 22">
    <name type="scientific">Pseudocercospora eumusae</name>
    <dbReference type="NCBI Taxonomy" id="321146"/>
    <lineage>
        <taxon>Eukaryota</taxon>
        <taxon>Fungi</taxon>
        <taxon>Dikarya</taxon>
        <taxon>Ascomycota</taxon>
        <taxon>Pezizomycotina</taxon>
        <taxon>Dothideomycetes</taxon>
        <taxon>Dothideomycetidae</taxon>
        <taxon>Mycosphaerellales</taxon>
        <taxon>Mycosphaerellaceae</taxon>
        <taxon>Pseudocercospora</taxon>
    </lineage>
</organism>
<evidence type="ECO:0000256" key="10">
    <source>
        <dbReference type="ARBA" id="ARBA00022963"/>
    </source>
</evidence>
<feature type="region of interest" description="Disordered" evidence="19">
    <location>
        <begin position="605"/>
        <end position="626"/>
    </location>
</feature>
<evidence type="ECO:0000256" key="17">
    <source>
        <dbReference type="ARBA" id="ARBA00024663"/>
    </source>
</evidence>
<dbReference type="EC" id="3.1.1.3" evidence="6"/>
<evidence type="ECO:0000256" key="16">
    <source>
        <dbReference type="ARBA" id="ARBA00023180"/>
    </source>
</evidence>
<keyword evidence="22" id="KW-1185">Reference proteome</keyword>
<evidence type="ECO:0000256" key="11">
    <source>
        <dbReference type="ARBA" id="ARBA00022968"/>
    </source>
</evidence>
<dbReference type="InterPro" id="IPR050805">
    <property type="entry name" value="ATG15_Lipase"/>
</dbReference>
<comment type="function">
    <text evidence="17">Lipase which is essential for lysis of subvacuolar cytoplasm to vacuole targeted bodies and intravacuolar autophagic bodies. Involved in the lysis of intravacuolar multivesicular body (MVB) vesicles. The intravacuolar membrane disintegration by ATG15 is critical to life span extension.</text>
</comment>
<gene>
    <name evidence="21" type="ORF">AC578_4255</name>
</gene>
<keyword evidence="10" id="KW-0442">Lipid degradation</keyword>
<evidence type="ECO:0000256" key="5">
    <source>
        <dbReference type="ARBA" id="ARBA00011137"/>
    </source>
</evidence>
<keyword evidence="14" id="KW-0443">Lipid metabolism</keyword>
<dbReference type="PANTHER" id="PTHR47175">
    <property type="entry name" value="LIPASE ATG15-RELATED"/>
    <property type="match status" value="1"/>
</dbReference>
<evidence type="ECO:0000313" key="21">
    <source>
        <dbReference type="EMBL" id="KXS99505.1"/>
    </source>
</evidence>
<dbReference type="GO" id="GO:0046461">
    <property type="term" value="P:neutral lipid catabolic process"/>
    <property type="evidence" value="ECO:0007669"/>
    <property type="project" value="TreeGrafter"/>
</dbReference>
<dbReference type="EMBL" id="LFZN01000090">
    <property type="protein sequence ID" value="KXS99505.1"/>
    <property type="molecule type" value="Genomic_DNA"/>
</dbReference>